<dbReference type="OrthoDB" id="5791097at2759"/>
<keyword evidence="4" id="KW-1185">Reference proteome</keyword>
<protein>
    <submittedName>
        <fullName evidence="2 3">Uncharacterized protein</fullName>
    </submittedName>
</protein>
<dbReference type="EMBL" id="DS968231">
    <property type="protein sequence ID" value="EEC19830.1"/>
    <property type="molecule type" value="Genomic_DNA"/>
</dbReference>
<dbReference type="InParanoid" id="B7QLV8"/>
<proteinExistence type="predicted"/>
<dbReference type="VEuPathDB" id="VectorBase:ISCW014275"/>
<dbReference type="VEuPathDB" id="VectorBase:ISCP_017098"/>
<keyword evidence="1" id="KW-1133">Transmembrane helix</keyword>
<organism>
    <name type="scientific">Ixodes scapularis</name>
    <name type="common">Black-legged tick</name>
    <name type="synonym">Deer tick</name>
    <dbReference type="NCBI Taxonomy" id="6945"/>
    <lineage>
        <taxon>Eukaryota</taxon>
        <taxon>Metazoa</taxon>
        <taxon>Ecdysozoa</taxon>
        <taxon>Arthropoda</taxon>
        <taxon>Chelicerata</taxon>
        <taxon>Arachnida</taxon>
        <taxon>Acari</taxon>
        <taxon>Parasitiformes</taxon>
        <taxon>Ixodida</taxon>
        <taxon>Ixodoidea</taxon>
        <taxon>Ixodidae</taxon>
        <taxon>Ixodinae</taxon>
        <taxon>Ixodes</taxon>
    </lineage>
</organism>
<sequence length="85" mass="9108">MCGVRRSLPKDPEDLRSSRAAISEKLVLLEKAPEALDEFSCLLGTPHQESCCVFLAQVFPSFMLAGAGMVVAGLLLDIVQVGFPS</sequence>
<keyword evidence="1" id="KW-0472">Membrane</keyword>
<dbReference type="Proteomes" id="UP000001555">
    <property type="component" value="Unassembled WGS sequence"/>
</dbReference>
<evidence type="ECO:0000256" key="1">
    <source>
        <dbReference type="SAM" id="Phobius"/>
    </source>
</evidence>
<gene>
    <name evidence="2" type="ORF">IscW_ISCW014275</name>
</gene>
<dbReference type="EnsemblMetazoa" id="ISCW014275-RA">
    <property type="protein sequence ID" value="ISCW014275-PA"/>
    <property type="gene ID" value="ISCW014275"/>
</dbReference>
<dbReference type="VEuPathDB" id="VectorBase:ISCI014275"/>
<dbReference type="PaxDb" id="6945-B7QLV8"/>
<evidence type="ECO:0000313" key="3">
    <source>
        <dbReference type="EnsemblMetazoa" id="ISCW014275-PA"/>
    </source>
</evidence>
<evidence type="ECO:0000313" key="4">
    <source>
        <dbReference type="Proteomes" id="UP000001555"/>
    </source>
</evidence>
<evidence type="ECO:0000313" key="2">
    <source>
        <dbReference type="EMBL" id="EEC19830.1"/>
    </source>
</evidence>
<reference evidence="3" key="2">
    <citation type="submission" date="2020-05" db="UniProtKB">
        <authorList>
            <consortium name="EnsemblMetazoa"/>
        </authorList>
    </citation>
    <scope>IDENTIFICATION</scope>
    <source>
        <strain evidence="3">wikel</strain>
    </source>
</reference>
<feature type="transmembrane region" description="Helical" evidence="1">
    <location>
        <begin position="62"/>
        <end position="83"/>
    </location>
</feature>
<name>B7QLV8_IXOSC</name>
<accession>B7QLV8</accession>
<dbReference type="AlphaFoldDB" id="B7QLV8"/>
<dbReference type="HOGENOM" id="CLU_2515185_0_0_1"/>
<keyword evidence="1" id="KW-0812">Transmembrane</keyword>
<reference evidence="2 4" key="1">
    <citation type="submission" date="2008-03" db="EMBL/GenBank/DDBJ databases">
        <title>Annotation of Ixodes scapularis.</title>
        <authorList>
            <consortium name="Ixodes scapularis Genome Project Consortium"/>
            <person name="Caler E."/>
            <person name="Hannick L.I."/>
            <person name="Bidwell S."/>
            <person name="Joardar V."/>
            <person name="Thiagarajan M."/>
            <person name="Amedeo P."/>
            <person name="Galinsky K.J."/>
            <person name="Schobel S."/>
            <person name="Inman J."/>
            <person name="Hostetler J."/>
            <person name="Miller J."/>
            <person name="Hammond M."/>
            <person name="Megy K."/>
            <person name="Lawson D."/>
            <person name="Kodira C."/>
            <person name="Sutton G."/>
            <person name="Meyer J."/>
            <person name="Hill C.A."/>
            <person name="Birren B."/>
            <person name="Nene V."/>
            <person name="Collins F."/>
            <person name="Alarcon-Chaidez F."/>
            <person name="Wikel S."/>
            <person name="Strausberg R."/>
        </authorList>
    </citation>
    <scope>NUCLEOTIDE SEQUENCE [LARGE SCALE GENOMIC DNA]</scope>
    <source>
        <strain evidence="4">Wikel</strain>
        <strain evidence="2">Wikel colony</strain>
    </source>
</reference>
<dbReference type="EMBL" id="ABJB010659157">
    <property type="status" value="NOT_ANNOTATED_CDS"/>
    <property type="molecule type" value="Genomic_DNA"/>
</dbReference>